<dbReference type="PANTHER" id="PTHR44329:SF214">
    <property type="entry name" value="PROTEIN KINASE DOMAIN-CONTAINING PROTEIN"/>
    <property type="match status" value="1"/>
</dbReference>
<evidence type="ECO:0000256" key="1">
    <source>
        <dbReference type="ARBA" id="ARBA00008171"/>
    </source>
</evidence>
<dbReference type="Gene3D" id="3.40.50.300">
    <property type="entry name" value="P-loop containing nucleotide triphosphate hydrolases"/>
    <property type="match status" value="1"/>
</dbReference>
<feature type="domain" description="Protein kinase" evidence="2">
    <location>
        <begin position="454"/>
        <end position="730"/>
    </location>
</feature>
<dbReference type="SUPFAM" id="SSF56112">
    <property type="entry name" value="Protein kinase-like (PK-like)"/>
    <property type="match status" value="1"/>
</dbReference>
<dbReference type="GO" id="GO:0005524">
    <property type="term" value="F:ATP binding"/>
    <property type="evidence" value="ECO:0007669"/>
    <property type="project" value="InterPro"/>
</dbReference>
<dbReference type="SUPFAM" id="SSF52540">
    <property type="entry name" value="P-loop containing nucleoside triphosphate hydrolases"/>
    <property type="match status" value="1"/>
</dbReference>
<dbReference type="InterPro" id="IPR000719">
    <property type="entry name" value="Prot_kinase_dom"/>
</dbReference>
<dbReference type="SMART" id="SM00220">
    <property type="entry name" value="S_TKc"/>
    <property type="match status" value="1"/>
</dbReference>
<dbReference type="Proteomes" id="UP000054166">
    <property type="component" value="Unassembled WGS sequence"/>
</dbReference>
<sequence>MAKANSNIETLSVSHAVQLAGPSKACGHTGCQLTIPDGCCACLDQRPFDFAGQTYQSGILRSASYCAHCKRFSPPVSSIVRSASEPSPKTCGHNYCILSLSTCCACTDRRPGTTSYSLGLTWSGTYWSMYCSSCRHFHDHPPLAHVTGSTRETRSPVESEKAESAMLEVREFSIDEGQRTKLDKGGELEGLQAEILVTKHRNECDGSDCVSENKSSLSSSKAEKATKALDPPFIHTNVLPAFNTALDQTLIADLPLCIDPISCIRADAEHVNSIVQALSTSPQNNEIHHAHFLGNTMIYRRLIVYVFAHLLFCSSNRNLLNQLKETLQRWKAWDGITIIQNHQLIKDYLWDLFQRGLTAEASSTPHSEETFHKLVALDAVGICAHLKVWVTDDNKYQDLLTQRDQMAQSLVNLLQARLDFPMESKYRPRHVKALLKLCRASGLYPESLALKGIEMERHPVDNGGYGDVYKGQLHGRKIAIKALKVYQSSNLAKLHKNFLSEAVLWRQLSHPNVLPFYGIYQPDDSLPRLCLTSPWMENGNAVEFLNRHPDTHCVHLASDMALGLEYLHGLQPSVVHGDLKGANVLITQSGRACLADFGLAIAIDSNTMTVAQNSTIRSGGTVRWQAPELFNPTGCQQNTTCSDIYAFACVCYEMFSGQVPFYEIRQDYSVIIPVMNGKRPDFPSGNLSQTRGLNTELWDLIQACWAQDPIQRPIVKQIVECLRSLPHRLADNRPLDDIHFPTQAVYGRDEHPFATIVAVDQISPVPGPTTPEQVPLASALTAEQTPLVSDLLPNKQTSVMSASATVTRTPLIEQASLASAPAPPTQTLVARASATLEREPLVSTPFTAEKSLLSSIPTEQDPSASALAIVEQAPLVSAPSTAEHAPFTSALTIGQTPPASGPASTERISLASVPAITEQAPCMSEACNAGSIFNVVIFGEAGAGKSSVVNMIAGRQVVQPSINAAGHPSQTEPHVMNLGGTPIKLWVTAGLNEEDNGTPNAKHTIINLYKLVKRLEDGISLLVYCVRGPGIKNSITRNYRLFHHGLCQQKVPIVLVVTGLEGENPMDAWWPMNQAVFQKQQLVFSGQACVTATKGQFKAGAYAFEKEYEESRTKVQKLISDWSRAVEQKVKPSHWVMDTFKSTFNIVTRMLNVPLVGLNVSLREILMEYGGFSEEQAIQIVYEVEVGNTVDDEERNLWSDIYDWVQS</sequence>
<dbReference type="GO" id="GO:0004674">
    <property type="term" value="F:protein serine/threonine kinase activity"/>
    <property type="evidence" value="ECO:0007669"/>
    <property type="project" value="TreeGrafter"/>
</dbReference>
<dbReference type="InterPro" id="IPR008271">
    <property type="entry name" value="Ser/Thr_kinase_AS"/>
</dbReference>
<gene>
    <name evidence="3" type="ORF">PILCRDRAFT_2278</name>
</gene>
<reference evidence="3 4" key="1">
    <citation type="submission" date="2014-04" db="EMBL/GenBank/DDBJ databases">
        <authorList>
            <consortium name="DOE Joint Genome Institute"/>
            <person name="Kuo A."/>
            <person name="Tarkka M."/>
            <person name="Buscot F."/>
            <person name="Kohler A."/>
            <person name="Nagy L.G."/>
            <person name="Floudas D."/>
            <person name="Copeland A."/>
            <person name="Barry K.W."/>
            <person name="Cichocki N."/>
            <person name="Veneault-Fourrey C."/>
            <person name="LaButti K."/>
            <person name="Lindquist E.A."/>
            <person name="Lipzen A."/>
            <person name="Lundell T."/>
            <person name="Morin E."/>
            <person name="Murat C."/>
            <person name="Sun H."/>
            <person name="Tunlid A."/>
            <person name="Henrissat B."/>
            <person name="Grigoriev I.V."/>
            <person name="Hibbett D.S."/>
            <person name="Martin F."/>
            <person name="Nordberg H.P."/>
            <person name="Cantor M.N."/>
            <person name="Hua S.X."/>
        </authorList>
    </citation>
    <scope>NUCLEOTIDE SEQUENCE [LARGE SCALE GENOMIC DNA]</scope>
    <source>
        <strain evidence="3 4">F 1598</strain>
    </source>
</reference>
<accession>A0A0C3BU13</accession>
<evidence type="ECO:0000259" key="2">
    <source>
        <dbReference type="PROSITE" id="PS50011"/>
    </source>
</evidence>
<evidence type="ECO:0000313" key="3">
    <source>
        <dbReference type="EMBL" id="KIM90043.1"/>
    </source>
</evidence>
<dbReference type="Pfam" id="PF01926">
    <property type="entry name" value="MMR_HSR1"/>
    <property type="match status" value="1"/>
</dbReference>
<dbReference type="GO" id="GO:0005525">
    <property type="term" value="F:GTP binding"/>
    <property type="evidence" value="ECO:0007669"/>
    <property type="project" value="InterPro"/>
</dbReference>
<dbReference type="InterPro" id="IPR051681">
    <property type="entry name" value="Ser/Thr_Kinases-Pseudokinases"/>
</dbReference>
<dbReference type="InterPro" id="IPR011009">
    <property type="entry name" value="Kinase-like_dom_sf"/>
</dbReference>
<dbReference type="PANTHER" id="PTHR44329">
    <property type="entry name" value="SERINE/THREONINE-PROTEIN KINASE TNNI3K-RELATED"/>
    <property type="match status" value="1"/>
</dbReference>
<dbReference type="HOGENOM" id="CLU_270128_0_0_1"/>
<dbReference type="STRING" id="765440.A0A0C3BU13"/>
<dbReference type="Gene3D" id="1.10.510.10">
    <property type="entry name" value="Transferase(Phosphotransferase) domain 1"/>
    <property type="match status" value="1"/>
</dbReference>
<proteinExistence type="inferred from homology"/>
<dbReference type="PROSITE" id="PS50011">
    <property type="entry name" value="PROTEIN_KINASE_DOM"/>
    <property type="match status" value="1"/>
</dbReference>
<dbReference type="Pfam" id="PF07714">
    <property type="entry name" value="PK_Tyr_Ser-Thr"/>
    <property type="match status" value="1"/>
</dbReference>
<dbReference type="InterPro" id="IPR001245">
    <property type="entry name" value="Ser-Thr/Tyr_kinase_cat_dom"/>
</dbReference>
<dbReference type="OrthoDB" id="346907at2759"/>
<dbReference type="InParanoid" id="A0A0C3BU13"/>
<keyword evidence="4" id="KW-1185">Reference proteome</keyword>
<name>A0A0C3BU13_PILCF</name>
<dbReference type="EMBL" id="KN832974">
    <property type="protein sequence ID" value="KIM90043.1"/>
    <property type="molecule type" value="Genomic_DNA"/>
</dbReference>
<dbReference type="InterPro" id="IPR027417">
    <property type="entry name" value="P-loop_NTPase"/>
</dbReference>
<evidence type="ECO:0000313" key="4">
    <source>
        <dbReference type="Proteomes" id="UP000054166"/>
    </source>
</evidence>
<comment type="similarity">
    <text evidence="1">Belongs to the protein kinase superfamily. TKL Ser/Thr protein kinase family. ROCO subfamily.</text>
</comment>
<dbReference type="CDD" id="cd00882">
    <property type="entry name" value="Ras_like_GTPase"/>
    <property type="match status" value="1"/>
</dbReference>
<protein>
    <recommendedName>
        <fullName evidence="2">Protein kinase domain-containing protein</fullName>
    </recommendedName>
</protein>
<dbReference type="PROSITE" id="PS00108">
    <property type="entry name" value="PROTEIN_KINASE_ST"/>
    <property type="match status" value="1"/>
</dbReference>
<dbReference type="AlphaFoldDB" id="A0A0C3BU13"/>
<dbReference type="InterPro" id="IPR006073">
    <property type="entry name" value="GTP-bd"/>
</dbReference>
<reference evidence="4" key="2">
    <citation type="submission" date="2015-01" db="EMBL/GenBank/DDBJ databases">
        <title>Evolutionary Origins and Diversification of the Mycorrhizal Mutualists.</title>
        <authorList>
            <consortium name="DOE Joint Genome Institute"/>
            <consortium name="Mycorrhizal Genomics Consortium"/>
            <person name="Kohler A."/>
            <person name="Kuo A."/>
            <person name="Nagy L.G."/>
            <person name="Floudas D."/>
            <person name="Copeland A."/>
            <person name="Barry K.W."/>
            <person name="Cichocki N."/>
            <person name="Veneault-Fourrey C."/>
            <person name="LaButti K."/>
            <person name="Lindquist E.A."/>
            <person name="Lipzen A."/>
            <person name="Lundell T."/>
            <person name="Morin E."/>
            <person name="Murat C."/>
            <person name="Riley R."/>
            <person name="Ohm R."/>
            <person name="Sun H."/>
            <person name="Tunlid A."/>
            <person name="Henrissat B."/>
            <person name="Grigoriev I.V."/>
            <person name="Hibbett D.S."/>
            <person name="Martin F."/>
        </authorList>
    </citation>
    <scope>NUCLEOTIDE SEQUENCE [LARGE SCALE GENOMIC DNA]</scope>
    <source>
        <strain evidence="4">F 1598</strain>
    </source>
</reference>
<organism evidence="3 4">
    <name type="scientific">Piloderma croceum (strain F 1598)</name>
    <dbReference type="NCBI Taxonomy" id="765440"/>
    <lineage>
        <taxon>Eukaryota</taxon>
        <taxon>Fungi</taxon>
        <taxon>Dikarya</taxon>
        <taxon>Basidiomycota</taxon>
        <taxon>Agaricomycotina</taxon>
        <taxon>Agaricomycetes</taxon>
        <taxon>Agaricomycetidae</taxon>
        <taxon>Atheliales</taxon>
        <taxon>Atheliaceae</taxon>
        <taxon>Piloderma</taxon>
    </lineage>
</organism>